<evidence type="ECO:0000313" key="1">
    <source>
        <dbReference type="EMBL" id="KAK5984257.1"/>
    </source>
</evidence>
<keyword evidence="2" id="KW-1185">Reference proteome</keyword>
<gene>
    <name evidence="1" type="ORF">GCK32_005095</name>
</gene>
<feature type="non-terminal residue" evidence="1">
    <location>
        <position position="84"/>
    </location>
</feature>
<dbReference type="Proteomes" id="UP001331761">
    <property type="component" value="Unassembled WGS sequence"/>
</dbReference>
<dbReference type="EMBL" id="WIXE01003085">
    <property type="protein sequence ID" value="KAK5984257.1"/>
    <property type="molecule type" value="Genomic_DNA"/>
</dbReference>
<organism evidence="1 2">
    <name type="scientific">Trichostrongylus colubriformis</name>
    <name type="common">Black scour worm</name>
    <dbReference type="NCBI Taxonomy" id="6319"/>
    <lineage>
        <taxon>Eukaryota</taxon>
        <taxon>Metazoa</taxon>
        <taxon>Ecdysozoa</taxon>
        <taxon>Nematoda</taxon>
        <taxon>Chromadorea</taxon>
        <taxon>Rhabditida</taxon>
        <taxon>Rhabditina</taxon>
        <taxon>Rhabditomorpha</taxon>
        <taxon>Strongyloidea</taxon>
        <taxon>Trichostrongylidae</taxon>
        <taxon>Trichostrongylus</taxon>
    </lineage>
</organism>
<name>A0AAN8IWP5_TRICO</name>
<accession>A0AAN8IWP5</accession>
<dbReference type="AlphaFoldDB" id="A0AAN8IWP5"/>
<comment type="caution">
    <text evidence="1">The sequence shown here is derived from an EMBL/GenBank/DDBJ whole genome shotgun (WGS) entry which is preliminary data.</text>
</comment>
<proteinExistence type="predicted"/>
<reference evidence="1 2" key="1">
    <citation type="submission" date="2019-10" db="EMBL/GenBank/DDBJ databases">
        <title>Assembly and Annotation for the nematode Trichostrongylus colubriformis.</title>
        <authorList>
            <person name="Martin J."/>
        </authorList>
    </citation>
    <scope>NUCLEOTIDE SEQUENCE [LARGE SCALE GENOMIC DNA]</scope>
    <source>
        <strain evidence="1">G859</strain>
        <tissue evidence="1">Whole worm</tissue>
    </source>
</reference>
<evidence type="ECO:0000313" key="2">
    <source>
        <dbReference type="Proteomes" id="UP001331761"/>
    </source>
</evidence>
<sequence length="84" mass="9099">MSCANHHMHTGRCLCIHSSLQFLDLAMQSLLLNHGLLPCPLSLVPETPPPGLVKTLNGIEKAHVYLSLKSVGLGSSYDRVFCGE</sequence>
<protein>
    <submittedName>
        <fullName evidence="1">Uncharacterized protein</fullName>
    </submittedName>
</protein>